<dbReference type="AlphaFoldDB" id="A0A7M2SJS7"/>
<organism evidence="2 3">
    <name type="scientific">Streptomyces ferrugineus</name>
    <dbReference type="NCBI Taxonomy" id="1413221"/>
    <lineage>
        <taxon>Bacteria</taxon>
        <taxon>Bacillati</taxon>
        <taxon>Actinomycetota</taxon>
        <taxon>Actinomycetes</taxon>
        <taxon>Kitasatosporales</taxon>
        <taxon>Streptomycetaceae</taxon>
        <taxon>Streptomyces</taxon>
    </lineage>
</organism>
<gene>
    <name evidence="2" type="ORF">IM697_42670</name>
</gene>
<keyword evidence="1" id="KW-0472">Membrane</keyword>
<dbReference type="KEGG" id="sfeu:IM697_42670"/>
<keyword evidence="1" id="KW-0812">Transmembrane</keyword>
<proteinExistence type="predicted"/>
<keyword evidence="3" id="KW-1185">Reference proteome</keyword>
<evidence type="ECO:0000313" key="3">
    <source>
        <dbReference type="Proteomes" id="UP000594205"/>
    </source>
</evidence>
<feature type="transmembrane region" description="Helical" evidence="1">
    <location>
        <begin position="41"/>
        <end position="59"/>
    </location>
</feature>
<evidence type="ECO:0000256" key="1">
    <source>
        <dbReference type="SAM" id="Phobius"/>
    </source>
</evidence>
<name>A0A7M2SJS7_9ACTN</name>
<dbReference type="EMBL" id="CP063373">
    <property type="protein sequence ID" value="QOV36610.1"/>
    <property type="molecule type" value="Genomic_DNA"/>
</dbReference>
<dbReference type="Proteomes" id="UP000594205">
    <property type="component" value="Chromosome"/>
</dbReference>
<protein>
    <submittedName>
        <fullName evidence="2">Uncharacterized protein</fullName>
    </submittedName>
</protein>
<keyword evidence="1" id="KW-1133">Transmembrane helix</keyword>
<evidence type="ECO:0000313" key="2">
    <source>
        <dbReference type="EMBL" id="QOV36610.1"/>
    </source>
</evidence>
<feature type="transmembrane region" description="Helical" evidence="1">
    <location>
        <begin position="65"/>
        <end position="85"/>
    </location>
</feature>
<feature type="transmembrane region" description="Helical" evidence="1">
    <location>
        <begin position="12"/>
        <end position="34"/>
    </location>
</feature>
<accession>A0A7M2SJS7</accession>
<reference evidence="2 3" key="1">
    <citation type="submission" date="2020-10" db="EMBL/GenBank/DDBJ databases">
        <title>Streptomyces ferrugineus complate genome analysis.</title>
        <authorList>
            <person name="Anwar N."/>
        </authorList>
    </citation>
    <scope>NUCLEOTIDE SEQUENCE [LARGE SCALE GENOMIC DNA]</scope>
    <source>
        <strain evidence="2 3">CCTCC AA2014009</strain>
    </source>
</reference>
<sequence>MTEASQAHLLDAVGQFGVILLVGTTALEIGLALVRRTRRTSLTVGAFGLLIPLGLVGVVDDVTGWMLLIRFCAVLLGRPVVRWLMARARSPQAVMGTATVVIVGCAAATQA</sequence>
<dbReference type="RefSeq" id="WP_194042753.1">
    <property type="nucleotide sequence ID" value="NZ_CP063373.1"/>
</dbReference>